<keyword evidence="3 9" id="KW-0808">Transferase</keyword>
<keyword evidence="6 7" id="KW-0472">Membrane</keyword>
<feature type="transmembrane region" description="Helical" evidence="7">
    <location>
        <begin position="121"/>
        <end position="142"/>
    </location>
</feature>
<keyword evidence="5 7" id="KW-1133">Transmembrane helix</keyword>
<sequence length="477" mass="56104">MISTQRKKREAKQRAFYITFDIISSILSYSVLFFYRKKYIETKLFDIKSPFDFDINFLFGAFVFTALWISIYQISGFYNDIFRRSRLKEFFQTFNQSLFGSILLFFLFILDDIVTNYKDYYKSFFIFFSYHFLLTYLFRFILSSRTNFLIQKGKISYNTLIIGSNQNAVDLYNKLRNKNFSTGHNFVGFVSVDNNIKFLLEKKLNYLGNYTDLDKILSENDIEEVIIAVESKEHNKVQNILNLLEDENVKIKMIPDTYDILSGKVKLESYGEPLVEIPNRPLSVTGAFIKRVFDIVVSIIVLIVFSPIFLASMVLVKLSSKGDIFFRQERVGYKGKKFNIIKFRSMVADAETNGPQLSCKEDPRITPWGRIMRKYRIDELPQFFNVIKGEMSIVGPRPEREYYIKKIVEKAPYYKQLHKIKPGITSWGMVKFGYAENVDEMIQRLKYDLVYLENVNLLNDIKILFYTILIVLQGRGK</sequence>
<evidence type="ECO:0000313" key="10">
    <source>
        <dbReference type="Proteomes" id="UP000253517"/>
    </source>
</evidence>
<feature type="transmembrane region" description="Helical" evidence="7">
    <location>
        <begin position="55"/>
        <end position="78"/>
    </location>
</feature>
<dbReference type="NCBIfam" id="TIGR03025">
    <property type="entry name" value="EPS_sugtrans"/>
    <property type="match status" value="1"/>
</dbReference>
<comment type="similarity">
    <text evidence="2">Belongs to the bacterial sugar transferase family.</text>
</comment>
<evidence type="ECO:0000256" key="2">
    <source>
        <dbReference type="ARBA" id="ARBA00006464"/>
    </source>
</evidence>
<reference evidence="9 10" key="1">
    <citation type="submission" date="2018-07" db="EMBL/GenBank/DDBJ databases">
        <title>Genomic Encyclopedia of Type Strains, Phase IV (KMG-IV): sequencing the most valuable type-strain genomes for metagenomic binning, comparative biology and taxonomic classification.</title>
        <authorList>
            <person name="Goeker M."/>
        </authorList>
    </citation>
    <scope>NUCLEOTIDE SEQUENCE [LARGE SCALE GENOMIC DNA]</scope>
    <source>
        <strain evidence="9 10">DSM 21410</strain>
    </source>
</reference>
<keyword evidence="10" id="KW-1185">Reference proteome</keyword>
<dbReference type="GO" id="GO:0016780">
    <property type="term" value="F:phosphotransferase activity, for other substituted phosphate groups"/>
    <property type="evidence" value="ECO:0007669"/>
    <property type="project" value="TreeGrafter"/>
</dbReference>
<dbReference type="Gene3D" id="3.40.50.720">
    <property type="entry name" value="NAD(P)-binding Rossmann-like Domain"/>
    <property type="match status" value="1"/>
</dbReference>
<dbReference type="PANTHER" id="PTHR30576:SF0">
    <property type="entry name" value="UNDECAPRENYL-PHOSPHATE N-ACETYLGALACTOSAMINYL 1-PHOSPHATE TRANSFERASE-RELATED"/>
    <property type="match status" value="1"/>
</dbReference>
<dbReference type="InterPro" id="IPR017475">
    <property type="entry name" value="EPS_sugar_tfrase"/>
</dbReference>
<name>A0A369ABX4_9FLAO</name>
<evidence type="ECO:0000256" key="7">
    <source>
        <dbReference type="SAM" id="Phobius"/>
    </source>
</evidence>
<feature type="domain" description="Bacterial sugar transferase" evidence="8">
    <location>
        <begin position="290"/>
        <end position="472"/>
    </location>
</feature>
<feature type="transmembrane region" description="Helical" evidence="7">
    <location>
        <begin position="15"/>
        <end position="35"/>
    </location>
</feature>
<dbReference type="GO" id="GO:0016020">
    <property type="term" value="C:membrane"/>
    <property type="evidence" value="ECO:0007669"/>
    <property type="project" value="UniProtKB-SubCell"/>
</dbReference>
<evidence type="ECO:0000256" key="4">
    <source>
        <dbReference type="ARBA" id="ARBA00022692"/>
    </source>
</evidence>
<evidence type="ECO:0000256" key="3">
    <source>
        <dbReference type="ARBA" id="ARBA00022679"/>
    </source>
</evidence>
<dbReference type="PANTHER" id="PTHR30576">
    <property type="entry name" value="COLANIC BIOSYNTHESIS UDP-GLUCOSE LIPID CARRIER TRANSFERASE"/>
    <property type="match status" value="1"/>
</dbReference>
<dbReference type="EMBL" id="QPJS01000001">
    <property type="protein sequence ID" value="RCX04914.1"/>
    <property type="molecule type" value="Genomic_DNA"/>
</dbReference>
<evidence type="ECO:0000259" key="8">
    <source>
        <dbReference type="Pfam" id="PF02397"/>
    </source>
</evidence>
<dbReference type="Proteomes" id="UP000253517">
    <property type="component" value="Unassembled WGS sequence"/>
</dbReference>
<evidence type="ECO:0000256" key="6">
    <source>
        <dbReference type="ARBA" id="ARBA00023136"/>
    </source>
</evidence>
<gene>
    <name evidence="9" type="ORF">DES35_101192</name>
</gene>
<evidence type="ECO:0000313" key="9">
    <source>
        <dbReference type="EMBL" id="RCX04914.1"/>
    </source>
</evidence>
<comment type="caution">
    <text evidence="9">The sequence shown here is derived from an EMBL/GenBank/DDBJ whole genome shotgun (WGS) entry which is preliminary data.</text>
</comment>
<evidence type="ECO:0000256" key="1">
    <source>
        <dbReference type="ARBA" id="ARBA00004141"/>
    </source>
</evidence>
<feature type="transmembrane region" description="Helical" evidence="7">
    <location>
        <begin position="90"/>
        <end position="109"/>
    </location>
</feature>
<dbReference type="AlphaFoldDB" id="A0A369ABX4"/>
<dbReference type="InterPro" id="IPR003362">
    <property type="entry name" value="Bact_transf"/>
</dbReference>
<dbReference type="RefSeq" id="WP_037357726.1">
    <property type="nucleotide sequence ID" value="NZ_BHZF01000001.1"/>
</dbReference>
<dbReference type="Pfam" id="PF13727">
    <property type="entry name" value="CoA_binding_3"/>
    <property type="match status" value="1"/>
</dbReference>
<comment type="subcellular location">
    <subcellularLocation>
        <location evidence="1">Membrane</location>
        <topology evidence="1">Multi-pass membrane protein</topology>
    </subcellularLocation>
</comment>
<accession>A0A369ABX4</accession>
<protein>
    <submittedName>
        <fullName evidence="9">Exopolysaccharide biosynthesis polyprenyl glycosylphosphotransferase</fullName>
    </submittedName>
</protein>
<feature type="transmembrane region" description="Helical" evidence="7">
    <location>
        <begin position="292"/>
        <end position="316"/>
    </location>
</feature>
<organism evidence="9 10">
    <name type="scientific">Schleiferia thermophila</name>
    <dbReference type="NCBI Taxonomy" id="884107"/>
    <lineage>
        <taxon>Bacteria</taxon>
        <taxon>Pseudomonadati</taxon>
        <taxon>Bacteroidota</taxon>
        <taxon>Flavobacteriia</taxon>
        <taxon>Flavobacteriales</taxon>
        <taxon>Schleiferiaceae</taxon>
        <taxon>Schleiferia</taxon>
    </lineage>
</organism>
<proteinExistence type="inferred from homology"/>
<evidence type="ECO:0000256" key="5">
    <source>
        <dbReference type="ARBA" id="ARBA00022989"/>
    </source>
</evidence>
<keyword evidence="4 7" id="KW-0812">Transmembrane</keyword>
<dbReference type="Pfam" id="PF02397">
    <property type="entry name" value="Bac_transf"/>
    <property type="match status" value="1"/>
</dbReference>